<evidence type="ECO:0000256" key="4">
    <source>
        <dbReference type="ARBA" id="ARBA00023002"/>
    </source>
</evidence>
<dbReference type="GO" id="GO:0016705">
    <property type="term" value="F:oxidoreductase activity, acting on paired donors, with incorporation or reduction of molecular oxygen"/>
    <property type="evidence" value="ECO:0007669"/>
    <property type="project" value="InterPro"/>
</dbReference>
<keyword evidence="11" id="KW-1185">Reference proteome</keyword>
<dbReference type="Gene3D" id="1.10.630.10">
    <property type="entry name" value="Cytochrome P450"/>
    <property type="match status" value="1"/>
</dbReference>
<dbReference type="GO" id="GO:0020037">
    <property type="term" value="F:heme binding"/>
    <property type="evidence" value="ECO:0007669"/>
    <property type="project" value="InterPro"/>
</dbReference>
<keyword evidence="4 8" id="KW-0560">Oxidoreductase</keyword>
<dbReference type="AlphaFoldDB" id="A0AAP0PWG4"/>
<dbReference type="PANTHER" id="PTHR47955:SF8">
    <property type="entry name" value="CYTOCHROME P450 71D11-LIKE"/>
    <property type="match status" value="1"/>
</dbReference>
<dbReference type="CDD" id="cd11072">
    <property type="entry name" value="CYP71-like"/>
    <property type="match status" value="1"/>
</dbReference>
<dbReference type="InterPro" id="IPR036396">
    <property type="entry name" value="Cyt_P450_sf"/>
</dbReference>
<dbReference type="Proteomes" id="UP001417504">
    <property type="component" value="Unassembled WGS sequence"/>
</dbReference>
<dbReference type="FunFam" id="1.10.630.10:FF:000043">
    <property type="entry name" value="Cytochrome P450 99A2"/>
    <property type="match status" value="1"/>
</dbReference>
<evidence type="ECO:0000313" key="10">
    <source>
        <dbReference type="EMBL" id="KAK9155321.1"/>
    </source>
</evidence>
<organism evidence="10 11">
    <name type="scientific">Stephania japonica</name>
    <dbReference type="NCBI Taxonomy" id="461633"/>
    <lineage>
        <taxon>Eukaryota</taxon>
        <taxon>Viridiplantae</taxon>
        <taxon>Streptophyta</taxon>
        <taxon>Embryophyta</taxon>
        <taxon>Tracheophyta</taxon>
        <taxon>Spermatophyta</taxon>
        <taxon>Magnoliopsida</taxon>
        <taxon>Ranunculales</taxon>
        <taxon>Menispermaceae</taxon>
        <taxon>Menispermoideae</taxon>
        <taxon>Cissampelideae</taxon>
        <taxon>Stephania</taxon>
    </lineage>
</organism>
<evidence type="ECO:0000256" key="8">
    <source>
        <dbReference type="RuleBase" id="RU000461"/>
    </source>
</evidence>
<evidence type="ECO:0000256" key="5">
    <source>
        <dbReference type="ARBA" id="ARBA00023004"/>
    </source>
</evidence>
<evidence type="ECO:0000313" key="11">
    <source>
        <dbReference type="Proteomes" id="UP001417504"/>
    </source>
</evidence>
<dbReference type="PANTHER" id="PTHR47955">
    <property type="entry name" value="CYTOCHROME P450 FAMILY 71 PROTEIN"/>
    <property type="match status" value="1"/>
</dbReference>
<name>A0AAP0PWG4_9MAGN</name>
<comment type="caution">
    <text evidence="10">The sequence shown here is derived from an EMBL/GenBank/DDBJ whole genome shotgun (WGS) entry which is preliminary data.</text>
</comment>
<feature type="binding site" description="axial binding residue" evidence="7">
    <location>
        <position position="425"/>
    </location>
    <ligand>
        <name>heme</name>
        <dbReference type="ChEBI" id="CHEBI:30413"/>
    </ligand>
    <ligandPart>
        <name>Fe</name>
        <dbReference type="ChEBI" id="CHEBI:18248"/>
    </ligandPart>
</feature>
<dbReference type="InterPro" id="IPR002401">
    <property type="entry name" value="Cyt_P450_E_grp-I"/>
</dbReference>
<keyword evidence="5 7" id="KW-0408">Iron</keyword>
<evidence type="ECO:0000256" key="2">
    <source>
        <dbReference type="ARBA" id="ARBA00022617"/>
    </source>
</evidence>
<keyword evidence="3 7" id="KW-0479">Metal-binding</keyword>
<dbReference type="GO" id="GO:0004497">
    <property type="term" value="F:monooxygenase activity"/>
    <property type="evidence" value="ECO:0007669"/>
    <property type="project" value="UniProtKB-KW"/>
</dbReference>
<accession>A0AAP0PWG4</accession>
<proteinExistence type="inferred from homology"/>
<evidence type="ECO:0000256" key="6">
    <source>
        <dbReference type="ARBA" id="ARBA00023033"/>
    </source>
</evidence>
<sequence length="490" mass="56405">MEQRFYFPLLISFLLFLWILVKTRGGCKTKSARSKLPPEPWKLPIIGHLHHLLGLPHHSLRDLARNHGSLMHLQLGQISTVIVSSAEVAKQVMKTNDLLFVDRFVIFSAKIMTYNCKDMIFAPYGDYWRQMRKICIMELLSAKRVQSFWCLRNEEVSNLLQSISFMAGSKVNISERFYSLTGDIISKAAFGKKCKDNQSFMLAMQEAIKTGGGFDIADLFPSLKFLHVLNGTKSRLDSIHHKVDKILNDIIEEHKEHWKETNTVKDDVEDLVDVLLRLQESGDLDFRITTENIKAVILDIFTAGSDTSSTALEWTLSELVRHPRVMKKVQEEIRQVFNGTNEVQQKDLDELNYLKSVIKESLRLHPPAPLIPPREFIINAWAIGRDPKHWKDAETFNPERFDVISTDYKGNSFEYIPFGAGRRMCPGILFAMANIELPLAQLLYHFNWNLPNGMIPEELDMTEEFGATVRRKHDLYLIPTPYCPEIEKVN</sequence>
<evidence type="ECO:0000256" key="3">
    <source>
        <dbReference type="ARBA" id="ARBA00022723"/>
    </source>
</evidence>
<feature type="signal peptide" evidence="9">
    <location>
        <begin position="1"/>
        <end position="25"/>
    </location>
</feature>
<dbReference type="SUPFAM" id="SSF48264">
    <property type="entry name" value="Cytochrome P450"/>
    <property type="match status" value="1"/>
</dbReference>
<evidence type="ECO:0000256" key="7">
    <source>
        <dbReference type="PIRSR" id="PIRSR602401-1"/>
    </source>
</evidence>
<dbReference type="InterPro" id="IPR001128">
    <property type="entry name" value="Cyt_P450"/>
</dbReference>
<dbReference type="EMBL" id="JBBNAE010000001">
    <property type="protein sequence ID" value="KAK9155321.1"/>
    <property type="molecule type" value="Genomic_DNA"/>
</dbReference>
<evidence type="ECO:0000256" key="9">
    <source>
        <dbReference type="SAM" id="SignalP"/>
    </source>
</evidence>
<dbReference type="GO" id="GO:0044550">
    <property type="term" value="P:secondary metabolite biosynthetic process"/>
    <property type="evidence" value="ECO:0007669"/>
    <property type="project" value="UniProtKB-ARBA"/>
</dbReference>
<comment type="similarity">
    <text evidence="1 8">Belongs to the cytochrome P450 family.</text>
</comment>
<dbReference type="InterPro" id="IPR017972">
    <property type="entry name" value="Cyt_P450_CS"/>
</dbReference>
<evidence type="ECO:0008006" key="12">
    <source>
        <dbReference type="Google" id="ProtNLM"/>
    </source>
</evidence>
<reference evidence="10 11" key="1">
    <citation type="submission" date="2024-01" db="EMBL/GenBank/DDBJ databases">
        <title>Genome assemblies of Stephania.</title>
        <authorList>
            <person name="Yang L."/>
        </authorList>
    </citation>
    <scope>NUCLEOTIDE SEQUENCE [LARGE SCALE GENOMIC DNA]</scope>
    <source>
        <strain evidence="10">QJT</strain>
        <tissue evidence="10">Leaf</tissue>
    </source>
</reference>
<gene>
    <name evidence="10" type="ORF">Sjap_002801</name>
</gene>
<comment type="cofactor">
    <cofactor evidence="7">
        <name>heme</name>
        <dbReference type="ChEBI" id="CHEBI:30413"/>
    </cofactor>
</comment>
<dbReference type="PROSITE" id="PS00086">
    <property type="entry name" value="CYTOCHROME_P450"/>
    <property type="match status" value="1"/>
</dbReference>
<keyword evidence="6 8" id="KW-0503">Monooxygenase</keyword>
<dbReference type="PRINTS" id="PR00385">
    <property type="entry name" value="P450"/>
</dbReference>
<feature type="chain" id="PRO_5043030085" description="Cytochrome P450" evidence="9">
    <location>
        <begin position="26"/>
        <end position="490"/>
    </location>
</feature>
<protein>
    <recommendedName>
        <fullName evidence="12">Cytochrome P450</fullName>
    </recommendedName>
</protein>
<dbReference type="GO" id="GO:0005506">
    <property type="term" value="F:iron ion binding"/>
    <property type="evidence" value="ECO:0007669"/>
    <property type="project" value="InterPro"/>
</dbReference>
<evidence type="ECO:0000256" key="1">
    <source>
        <dbReference type="ARBA" id="ARBA00010617"/>
    </source>
</evidence>
<dbReference type="Pfam" id="PF00067">
    <property type="entry name" value="p450"/>
    <property type="match status" value="1"/>
</dbReference>
<dbReference type="PRINTS" id="PR00463">
    <property type="entry name" value="EP450I"/>
</dbReference>
<keyword evidence="2 7" id="KW-0349">Heme</keyword>
<keyword evidence="9" id="KW-0732">Signal</keyword>